<dbReference type="PANTHER" id="PTHR13850:SF5">
    <property type="entry name" value="PLEIOTROPHIN_MIDKINE N-TERMINAL DOMAIN-CONTAINING PROTEIN"/>
    <property type="match status" value="1"/>
</dbReference>
<dbReference type="Gene3D" id="2.20.60.10">
    <property type="entry name" value="Pleiotrophin/Midkine, N-terminal domain"/>
    <property type="match status" value="1"/>
</dbReference>
<dbReference type="InterPro" id="IPR000762">
    <property type="entry name" value="Midkine_heparin-bd_GF"/>
</dbReference>
<dbReference type="OMA" id="GSSIMEC"/>
<dbReference type="Ensembl" id="ENSEBUT00000001936.1">
    <property type="protein sequence ID" value="ENSEBUP00000001606.1"/>
    <property type="gene ID" value="ENSEBUG00000001317.1"/>
</dbReference>
<keyword evidence="3 8" id="KW-0964">Secreted</keyword>
<dbReference type="PRINTS" id="PR00269">
    <property type="entry name" value="PTNMIDKINE"/>
</dbReference>
<evidence type="ECO:0000259" key="9">
    <source>
        <dbReference type="Pfam" id="PF01091"/>
    </source>
</evidence>
<dbReference type="AlphaFoldDB" id="A0A8C4N6K8"/>
<dbReference type="SMART" id="SM00193">
    <property type="entry name" value="PTN"/>
    <property type="match status" value="1"/>
</dbReference>
<reference evidence="11" key="1">
    <citation type="submission" date="2025-08" db="UniProtKB">
        <authorList>
            <consortium name="Ensembl"/>
        </authorList>
    </citation>
    <scope>IDENTIFICATION</scope>
</reference>
<evidence type="ECO:0000313" key="12">
    <source>
        <dbReference type="Proteomes" id="UP000694388"/>
    </source>
</evidence>
<dbReference type="Gene3D" id="2.30.90.10">
    <property type="entry name" value="Heparin-binding Growth Factor, Midkine, Chain A- C-terminal Domain"/>
    <property type="match status" value="1"/>
</dbReference>
<dbReference type="InterPro" id="IPR020090">
    <property type="entry name" value="PTN/MK_C_dom"/>
</dbReference>
<evidence type="ECO:0000256" key="5">
    <source>
        <dbReference type="ARBA" id="ARBA00022729"/>
    </source>
</evidence>
<dbReference type="PANTHER" id="PTHR13850">
    <property type="entry name" value="PLEIOTROPHIN FAMILY MEMBER"/>
    <property type="match status" value="1"/>
</dbReference>
<name>A0A8C4N6K8_EPTBU</name>
<dbReference type="PROSITE" id="PS00620">
    <property type="entry name" value="PTN_MK_2"/>
    <property type="match status" value="1"/>
</dbReference>
<proteinExistence type="inferred from homology"/>
<evidence type="ECO:0000313" key="11">
    <source>
        <dbReference type="Ensembl" id="ENSEBUP00000001606.1"/>
    </source>
</evidence>
<comment type="similarity">
    <text evidence="2 8">Belongs to the pleiotrophin family.</text>
</comment>
<dbReference type="InterPro" id="IPR020092">
    <property type="entry name" value="PTN_MK_heparin-bd_GF_CS"/>
</dbReference>
<dbReference type="InterPro" id="IPR038130">
    <property type="entry name" value="PTN/MK_C_dom_sf"/>
</dbReference>
<accession>A0A8C4N6K8</accession>
<evidence type="ECO:0000256" key="1">
    <source>
        <dbReference type="ARBA" id="ARBA00004613"/>
    </source>
</evidence>
<evidence type="ECO:0000256" key="6">
    <source>
        <dbReference type="ARBA" id="ARBA00023157"/>
    </source>
</evidence>
<protein>
    <submittedName>
        <fullName evidence="11">Pleiotrophin</fullName>
    </submittedName>
</protein>
<evidence type="ECO:0000256" key="8">
    <source>
        <dbReference type="RuleBase" id="RU369117"/>
    </source>
</evidence>
<evidence type="ECO:0000256" key="7">
    <source>
        <dbReference type="ARBA" id="ARBA00023246"/>
    </source>
</evidence>
<dbReference type="GeneTree" id="ENSGT00390000007640"/>
<dbReference type="InterPro" id="IPR020089">
    <property type="entry name" value="PTN/MK_N_dom"/>
</dbReference>
<dbReference type="InterPro" id="IPR037122">
    <property type="entry name" value="PTN/MK_N_dom_sf"/>
</dbReference>
<dbReference type="GO" id="GO:0051781">
    <property type="term" value="P:positive regulation of cell division"/>
    <property type="evidence" value="ECO:0007669"/>
    <property type="project" value="UniProtKB-UniRule"/>
</dbReference>
<dbReference type="SUPFAM" id="SSF57288">
    <property type="entry name" value="Midkine"/>
    <property type="match status" value="2"/>
</dbReference>
<keyword evidence="6 8" id="KW-1015">Disulfide bond</keyword>
<keyword evidence="5" id="KW-0732">Signal</keyword>
<sequence length="193" mass="21312">MSAFPSSHLTLTVFPSPTSHRFPSLLSLFFPSTSSLFPLALSLSPTLSLSLLPSFSLPPTPFREKKGQKQRSDCEPWVWGLCIPTEGDCGPGSREGTRGGEKCKTTRRNVRCKIPCNWKKTFGADCKYRFQPWGPCNDATHLRSRTGTLKQALFNAQCHETVTATRECGKGRQPKRNGIGKGSSIMECTRSIS</sequence>
<dbReference type="Pfam" id="PF01091">
    <property type="entry name" value="PTN_MK_C"/>
    <property type="match status" value="1"/>
</dbReference>
<dbReference type="FunFam" id="2.30.90.10:FF:000001">
    <property type="entry name" value="Pleiotrophin"/>
    <property type="match status" value="1"/>
</dbReference>
<feature type="domain" description="Pleiotrophin/Midkine N-terminal" evidence="10">
    <location>
        <begin position="64"/>
        <end position="122"/>
    </location>
</feature>
<dbReference type="Proteomes" id="UP000694388">
    <property type="component" value="Unplaced"/>
</dbReference>
<evidence type="ECO:0000256" key="2">
    <source>
        <dbReference type="ARBA" id="ARBA00005403"/>
    </source>
</evidence>
<evidence type="ECO:0000256" key="3">
    <source>
        <dbReference type="ARBA" id="ARBA00022525"/>
    </source>
</evidence>
<dbReference type="Pfam" id="PF05196">
    <property type="entry name" value="PTN_MK_N"/>
    <property type="match status" value="1"/>
</dbReference>
<keyword evidence="7 8" id="KW-0497">Mitogen</keyword>
<keyword evidence="8" id="KW-0339">Growth factor</keyword>
<keyword evidence="12" id="KW-1185">Reference proteome</keyword>
<dbReference type="GO" id="GO:0005576">
    <property type="term" value="C:extracellular region"/>
    <property type="evidence" value="ECO:0007669"/>
    <property type="project" value="UniProtKB-SubCell"/>
</dbReference>
<dbReference type="InterPro" id="IPR020091">
    <property type="entry name" value="PTN/MK_diS_sf"/>
</dbReference>
<comment type="subcellular location">
    <subcellularLocation>
        <location evidence="1 8">Secreted</location>
    </subcellularLocation>
</comment>
<evidence type="ECO:0000259" key="10">
    <source>
        <dbReference type="Pfam" id="PF05196"/>
    </source>
</evidence>
<dbReference type="GO" id="GO:0008201">
    <property type="term" value="F:heparin binding"/>
    <property type="evidence" value="ECO:0007669"/>
    <property type="project" value="UniProtKB-UniRule"/>
</dbReference>
<reference evidence="11" key="2">
    <citation type="submission" date="2025-09" db="UniProtKB">
        <authorList>
            <consortium name="Ensembl"/>
        </authorList>
    </citation>
    <scope>IDENTIFICATION</scope>
</reference>
<organism evidence="11 12">
    <name type="scientific">Eptatretus burgeri</name>
    <name type="common">Inshore hagfish</name>
    <dbReference type="NCBI Taxonomy" id="7764"/>
    <lineage>
        <taxon>Eukaryota</taxon>
        <taxon>Metazoa</taxon>
        <taxon>Chordata</taxon>
        <taxon>Craniata</taxon>
        <taxon>Vertebrata</taxon>
        <taxon>Cyclostomata</taxon>
        <taxon>Myxini</taxon>
        <taxon>Myxiniformes</taxon>
        <taxon>Myxinidae</taxon>
        <taxon>Eptatretinae</taxon>
        <taxon>Eptatretus</taxon>
    </lineage>
</organism>
<keyword evidence="4 8" id="KW-0358">Heparin-binding</keyword>
<dbReference type="GO" id="GO:0008083">
    <property type="term" value="F:growth factor activity"/>
    <property type="evidence" value="ECO:0007669"/>
    <property type="project" value="UniProtKB-UniRule"/>
</dbReference>
<evidence type="ECO:0000256" key="4">
    <source>
        <dbReference type="ARBA" id="ARBA00022674"/>
    </source>
</evidence>
<feature type="domain" description="Pleiotrophin/Midkine C-terminal" evidence="9">
    <location>
        <begin position="123"/>
        <end position="178"/>
    </location>
</feature>